<evidence type="ECO:0000256" key="5">
    <source>
        <dbReference type="ARBA" id="ARBA00022691"/>
    </source>
</evidence>
<accession>A0ABX0SFM0</accession>
<keyword evidence="3 6" id="KW-0489">Methyltransferase</keyword>
<comment type="function">
    <text evidence="1 6">Exhibits S-adenosyl-L-methionine-dependent methyltransferase activity.</text>
</comment>
<evidence type="ECO:0000313" key="8">
    <source>
        <dbReference type="Proteomes" id="UP000749311"/>
    </source>
</evidence>
<dbReference type="SUPFAM" id="SSF53335">
    <property type="entry name" value="S-adenosyl-L-methionine-dependent methyltransferases"/>
    <property type="match status" value="1"/>
</dbReference>
<dbReference type="EMBL" id="JAAMOZ010000001">
    <property type="protein sequence ID" value="NIH57198.1"/>
    <property type="molecule type" value="Genomic_DNA"/>
</dbReference>
<dbReference type="Gene3D" id="3.40.50.150">
    <property type="entry name" value="Vaccinia Virus protein VP39"/>
    <property type="match status" value="1"/>
</dbReference>
<sequence length="286" mass="31608">MRDITGFSTTAVFAAAARAAHPIVDQEPHLLEDPVAQRLCESISPSPLTFQVEHSEEPVLAAARLSACARSNFADRTLLNLGIDQLVVVGAGLDTTLQRLHDQFDGQAWLVDLPGVLAWREELFRDAGVADFAHHVAADLRDGLDPHLLKMAGFKARRPAVVLWLGVSMYLLPAQCRRFFADLSGLSYGSVLIFDYVLSSGHRDEAGAAYANTVATMAGKVGEPWLCTTTPSDARHWLEEAGWYTHQDVDEASVAPPEFWDRQIHLKPMKLIRLVYASLRVERRPT</sequence>
<keyword evidence="4" id="KW-0808">Transferase</keyword>
<evidence type="ECO:0000256" key="4">
    <source>
        <dbReference type="ARBA" id="ARBA00022679"/>
    </source>
</evidence>
<protein>
    <recommendedName>
        <fullName evidence="6">S-adenosyl-L-methionine-dependent methyltransferase</fullName>
        <ecNumber evidence="6">2.1.1.-</ecNumber>
    </recommendedName>
</protein>
<evidence type="ECO:0000256" key="3">
    <source>
        <dbReference type="ARBA" id="ARBA00022603"/>
    </source>
</evidence>
<dbReference type="RefSeq" id="WP_167166699.1">
    <property type="nucleotide sequence ID" value="NZ_BAAAOO010000008.1"/>
</dbReference>
<evidence type="ECO:0000256" key="2">
    <source>
        <dbReference type="ARBA" id="ARBA00008138"/>
    </source>
</evidence>
<organism evidence="7 8">
    <name type="scientific">Brooklawnia cerclae</name>
    <dbReference type="NCBI Taxonomy" id="349934"/>
    <lineage>
        <taxon>Bacteria</taxon>
        <taxon>Bacillati</taxon>
        <taxon>Actinomycetota</taxon>
        <taxon>Actinomycetes</taxon>
        <taxon>Propionibacteriales</taxon>
        <taxon>Propionibacteriaceae</taxon>
        <taxon>Brooklawnia</taxon>
    </lineage>
</organism>
<comment type="caution">
    <text evidence="7">The sequence shown here is derived from an EMBL/GenBank/DDBJ whole genome shotgun (WGS) entry which is preliminary data.</text>
</comment>
<evidence type="ECO:0000256" key="1">
    <source>
        <dbReference type="ARBA" id="ARBA00003907"/>
    </source>
</evidence>
<reference evidence="7 8" key="1">
    <citation type="submission" date="2020-02" db="EMBL/GenBank/DDBJ databases">
        <title>Sequencing the genomes of 1000 actinobacteria strains.</title>
        <authorList>
            <person name="Klenk H.-P."/>
        </authorList>
    </citation>
    <scope>NUCLEOTIDE SEQUENCE [LARGE SCALE GENOMIC DNA]</scope>
    <source>
        <strain evidence="7 8">DSM 19609</strain>
    </source>
</reference>
<comment type="similarity">
    <text evidence="2 6">Belongs to the UPF0677 family.</text>
</comment>
<dbReference type="GO" id="GO:0032259">
    <property type="term" value="P:methylation"/>
    <property type="evidence" value="ECO:0007669"/>
    <property type="project" value="UniProtKB-KW"/>
</dbReference>
<keyword evidence="5 6" id="KW-0949">S-adenosyl-L-methionine</keyword>
<dbReference type="EC" id="2.1.1.-" evidence="6"/>
<dbReference type="NCBIfam" id="TIGR00027">
    <property type="entry name" value="mthyl_TIGR00027"/>
    <property type="match status" value="1"/>
</dbReference>
<gene>
    <name evidence="7" type="ORF">FB473_001843</name>
</gene>
<name>A0ABX0SFM0_9ACTN</name>
<dbReference type="GO" id="GO:0008168">
    <property type="term" value="F:methyltransferase activity"/>
    <property type="evidence" value="ECO:0007669"/>
    <property type="project" value="UniProtKB-KW"/>
</dbReference>
<dbReference type="InterPro" id="IPR011610">
    <property type="entry name" value="SAM_mthyl_Trfase_ML2640-like"/>
</dbReference>
<proteinExistence type="inferred from homology"/>
<dbReference type="PANTHER" id="PTHR43619:SF2">
    <property type="entry name" value="S-ADENOSYL-L-METHIONINE-DEPENDENT METHYLTRANSFERASES SUPERFAMILY PROTEIN"/>
    <property type="match status" value="1"/>
</dbReference>
<dbReference type="InterPro" id="IPR007213">
    <property type="entry name" value="Ppm1/Ppm2/Tcmp"/>
</dbReference>
<keyword evidence="8" id="KW-1185">Reference proteome</keyword>
<dbReference type="Pfam" id="PF04072">
    <property type="entry name" value="LCM"/>
    <property type="match status" value="1"/>
</dbReference>
<dbReference type="InterPro" id="IPR029063">
    <property type="entry name" value="SAM-dependent_MTases_sf"/>
</dbReference>
<evidence type="ECO:0000256" key="6">
    <source>
        <dbReference type="RuleBase" id="RU362030"/>
    </source>
</evidence>
<dbReference type="PANTHER" id="PTHR43619">
    <property type="entry name" value="S-ADENOSYL-L-METHIONINE-DEPENDENT METHYLTRANSFERASE YKTD-RELATED"/>
    <property type="match status" value="1"/>
</dbReference>
<evidence type="ECO:0000313" key="7">
    <source>
        <dbReference type="EMBL" id="NIH57198.1"/>
    </source>
</evidence>
<dbReference type="Proteomes" id="UP000749311">
    <property type="component" value="Unassembled WGS sequence"/>
</dbReference>